<accession>A0A015LZT8</accession>
<dbReference type="InterPro" id="IPR029044">
    <property type="entry name" value="Nucleotide-diphossugar_trans"/>
</dbReference>
<dbReference type="GO" id="GO:0006679">
    <property type="term" value="P:glucosylceramide biosynthetic process"/>
    <property type="evidence" value="ECO:0007669"/>
    <property type="project" value="TreeGrafter"/>
</dbReference>
<comment type="pathway">
    <text evidence="3">Sphingolipid metabolism.</text>
</comment>
<protein>
    <recommendedName>
        <fullName evidence="6">Ceramide glucosyltransferase</fullName>
        <ecNumber evidence="5">2.4.1.80</ecNumber>
    </recommendedName>
    <alternativeName>
        <fullName evidence="13">Glucosylceramide synthase</fullName>
    </alternativeName>
    <alternativeName>
        <fullName evidence="14">UDP-glucose ceramide glucosyltransferase</fullName>
    </alternativeName>
    <alternativeName>
        <fullName evidence="12">UDP-glucose:N-acylsphingosine D-glucosyltransferase</fullName>
    </alternativeName>
</protein>
<keyword evidence="18" id="KW-1185">Reference proteome</keyword>
<keyword evidence="10 16" id="KW-1133">Transmembrane helix</keyword>
<gene>
    <name evidence="17" type="ORF">RirG_016860</name>
</gene>
<dbReference type="SUPFAM" id="SSF53448">
    <property type="entry name" value="Nucleotide-diphospho-sugar transferases"/>
    <property type="match status" value="1"/>
</dbReference>
<reference evidence="17 18" key="1">
    <citation type="submission" date="2014-02" db="EMBL/GenBank/DDBJ databases">
        <title>Single nucleus genome sequencing reveals high similarity among nuclei of an endomycorrhizal fungus.</title>
        <authorList>
            <person name="Lin K."/>
            <person name="Geurts R."/>
            <person name="Zhang Z."/>
            <person name="Limpens E."/>
            <person name="Saunders D.G."/>
            <person name="Mu D."/>
            <person name="Pang E."/>
            <person name="Cao H."/>
            <person name="Cha H."/>
            <person name="Lin T."/>
            <person name="Zhou Q."/>
            <person name="Shang Y."/>
            <person name="Li Y."/>
            <person name="Ivanov S."/>
            <person name="Sharma T."/>
            <person name="Velzen R.V."/>
            <person name="Ruijter N.D."/>
            <person name="Aanen D.K."/>
            <person name="Win J."/>
            <person name="Kamoun S."/>
            <person name="Bisseling T."/>
            <person name="Huang S."/>
        </authorList>
    </citation>
    <scope>NUCLEOTIDE SEQUENCE [LARGE SCALE GENOMIC DNA]</scope>
    <source>
        <strain evidence="18">DAOM197198w</strain>
    </source>
</reference>
<keyword evidence="11 16" id="KW-0472">Membrane</keyword>
<dbReference type="HOGENOM" id="CLU_400696_0_0_1"/>
<evidence type="ECO:0000256" key="9">
    <source>
        <dbReference type="ARBA" id="ARBA00022692"/>
    </source>
</evidence>
<feature type="transmembrane region" description="Helical" evidence="16">
    <location>
        <begin position="484"/>
        <end position="504"/>
    </location>
</feature>
<comment type="pathway">
    <text evidence="2">Lipid metabolism; sphingolipid metabolism.</text>
</comment>
<keyword evidence="7" id="KW-0328">Glycosyltransferase</keyword>
<keyword evidence="9 16" id="KW-0812">Transmembrane</keyword>
<evidence type="ECO:0000256" key="6">
    <source>
        <dbReference type="ARBA" id="ARBA00019988"/>
    </source>
</evidence>
<dbReference type="SMR" id="A0A015LZT8"/>
<evidence type="ECO:0000256" key="8">
    <source>
        <dbReference type="ARBA" id="ARBA00022679"/>
    </source>
</evidence>
<dbReference type="Pfam" id="PF13506">
    <property type="entry name" value="Glyco_transf_21"/>
    <property type="match status" value="1"/>
</dbReference>
<evidence type="ECO:0000256" key="11">
    <source>
        <dbReference type="ARBA" id="ARBA00023136"/>
    </source>
</evidence>
<dbReference type="Gene3D" id="3.90.550.10">
    <property type="entry name" value="Spore Coat Polysaccharide Biosynthesis Protein SpsA, Chain A"/>
    <property type="match status" value="1"/>
</dbReference>
<dbReference type="GO" id="GO:0016020">
    <property type="term" value="C:membrane"/>
    <property type="evidence" value="ECO:0007669"/>
    <property type="project" value="UniProtKB-SubCell"/>
</dbReference>
<comment type="caution">
    <text evidence="17">The sequence shown here is derived from an EMBL/GenBank/DDBJ whole genome shotgun (WGS) entry which is preliminary data.</text>
</comment>
<evidence type="ECO:0000256" key="12">
    <source>
        <dbReference type="ARBA" id="ARBA00031017"/>
    </source>
</evidence>
<dbReference type="PANTHER" id="PTHR12726:SF0">
    <property type="entry name" value="CERAMIDE GLUCOSYLTRANSFERASE"/>
    <property type="match status" value="1"/>
</dbReference>
<evidence type="ECO:0000256" key="7">
    <source>
        <dbReference type="ARBA" id="ARBA00022676"/>
    </source>
</evidence>
<feature type="region of interest" description="Disordered" evidence="15">
    <location>
        <begin position="675"/>
        <end position="709"/>
    </location>
</feature>
<sequence>MDESIFRLFQSHIPSEIIHHYIMRTYNDSQQILMHHPASVWESSSRTQLFFMVLSITLWLTMMGFAILGYYVARTRYRTLKKSNSSQLSSDKVPGVTIIRPLKGVDCNLYENLVSSFRQDYPNFEIIFSVASENDPAVKVVKNLMKRYPKVDARLIIGECDVGVNPKINNMIRPYESAKYDIIWIWDSNIYVDFGCLGRSVDKLCQPGVGLVHHLPFAVCPDTFGSELEMMFMDTVHAKMYLAINAIGPDSCVVGKSNLYRKSDIESVGGLAQFGKYMAEDNLIARALWRKGYKHEMTSDLAYQPLGSMATADYFLRRSRWTRIRKYTVTAATVIEPFTESIVCGLCASYGFNLLWNIHPLNFLAFHLITWFMIDVKLFQALSRKRIEMESLRSFIMAWALREITALPLYIYSVFGDTVDWRDGRYYLMRDSTVVKVSSSNQQQSVVGSLSLPSLARKVAIVTNYNTTRSTSDSQRLAFFQQQFIVSILTSVILVIDIVMDILLKSQRNGNPVENIEACELTEEKIRRRIINRHVLGDNENNNVNVRDDDEIGVEIDSADERDISNQGDPIIQAAGHYLKSSLSGHYFGMPYHNEPEYMDNLDFDVTASSSSSPSGAESMSRRSSTSSILSPNSVSSQTNIKTSDTLKSRRSSLLNEIYRSVSIGLSMHLQNEKNVLEGQRRRRKSLSVSNKSINQDRSRSRSMSDNYI</sequence>
<evidence type="ECO:0000313" key="18">
    <source>
        <dbReference type="Proteomes" id="UP000022910"/>
    </source>
</evidence>
<keyword evidence="8" id="KW-0808">Transferase</keyword>
<dbReference type="AlphaFoldDB" id="A0A015LZT8"/>
<evidence type="ECO:0000256" key="2">
    <source>
        <dbReference type="ARBA" id="ARBA00004760"/>
    </source>
</evidence>
<feature type="transmembrane region" description="Helical" evidence="16">
    <location>
        <begin position="49"/>
        <end position="73"/>
    </location>
</feature>
<dbReference type="EMBL" id="JEMT01009376">
    <property type="protein sequence ID" value="EXX78231.1"/>
    <property type="molecule type" value="Genomic_DNA"/>
</dbReference>
<dbReference type="Proteomes" id="UP000022910">
    <property type="component" value="Unassembled WGS sequence"/>
</dbReference>
<evidence type="ECO:0000256" key="4">
    <source>
        <dbReference type="ARBA" id="ARBA00006739"/>
    </source>
</evidence>
<evidence type="ECO:0000256" key="5">
    <source>
        <dbReference type="ARBA" id="ARBA00012699"/>
    </source>
</evidence>
<evidence type="ECO:0000256" key="10">
    <source>
        <dbReference type="ARBA" id="ARBA00022989"/>
    </source>
</evidence>
<feature type="compositionally biased region" description="Low complexity" evidence="15">
    <location>
        <begin position="609"/>
        <end position="637"/>
    </location>
</feature>
<dbReference type="OrthoDB" id="1483400at2759"/>
<evidence type="ECO:0000256" key="3">
    <source>
        <dbReference type="ARBA" id="ARBA00004991"/>
    </source>
</evidence>
<evidence type="ECO:0000256" key="14">
    <source>
        <dbReference type="ARBA" id="ARBA00032575"/>
    </source>
</evidence>
<dbReference type="UniPathway" id="UPA00222"/>
<organism evidence="17 18">
    <name type="scientific">Rhizophagus irregularis (strain DAOM 197198w)</name>
    <name type="common">Glomus intraradices</name>
    <dbReference type="NCBI Taxonomy" id="1432141"/>
    <lineage>
        <taxon>Eukaryota</taxon>
        <taxon>Fungi</taxon>
        <taxon>Fungi incertae sedis</taxon>
        <taxon>Mucoromycota</taxon>
        <taxon>Glomeromycotina</taxon>
        <taxon>Glomeromycetes</taxon>
        <taxon>Glomerales</taxon>
        <taxon>Glomeraceae</taxon>
        <taxon>Rhizophagus</taxon>
    </lineage>
</organism>
<dbReference type="InterPro" id="IPR025993">
    <property type="entry name" value="Ceramide_glucosylTrfase"/>
</dbReference>
<dbReference type="STRING" id="1432141.A0A015LZT8"/>
<evidence type="ECO:0000313" key="17">
    <source>
        <dbReference type="EMBL" id="EXX78231.1"/>
    </source>
</evidence>
<comment type="subcellular location">
    <subcellularLocation>
        <location evidence="1">Membrane</location>
        <topology evidence="1">Multi-pass membrane protein</topology>
    </subcellularLocation>
</comment>
<feature type="transmembrane region" description="Helical" evidence="16">
    <location>
        <begin position="395"/>
        <end position="415"/>
    </location>
</feature>
<evidence type="ECO:0000256" key="16">
    <source>
        <dbReference type="SAM" id="Phobius"/>
    </source>
</evidence>
<evidence type="ECO:0000256" key="15">
    <source>
        <dbReference type="SAM" id="MobiDB-lite"/>
    </source>
</evidence>
<evidence type="ECO:0000256" key="13">
    <source>
        <dbReference type="ARBA" id="ARBA00031543"/>
    </source>
</evidence>
<evidence type="ECO:0000256" key="1">
    <source>
        <dbReference type="ARBA" id="ARBA00004141"/>
    </source>
</evidence>
<dbReference type="EC" id="2.4.1.80" evidence="5"/>
<dbReference type="GO" id="GO:0008120">
    <property type="term" value="F:ceramide glucosyltransferase activity"/>
    <property type="evidence" value="ECO:0007669"/>
    <property type="project" value="UniProtKB-EC"/>
</dbReference>
<dbReference type="CDD" id="cd02520">
    <property type="entry name" value="Glucosylceramide_synthase"/>
    <property type="match status" value="1"/>
</dbReference>
<name>A0A015LZT8_RHIIW</name>
<feature type="transmembrane region" description="Helical" evidence="16">
    <location>
        <begin position="358"/>
        <end position="374"/>
    </location>
</feature>
<dbReference type="PANTHER" id="PTHR12726">
    <property type="entry name" value="CERAMIDE GLUCOSYLTRANSFERASE"/>
    <property type="match status" value="1"/>
</dbReference>
<feature type="region of interest" description="Disordered" evidence="15">
    <location>
        <begin position="605"/>
        <end position="648"/>
    </location>
</feature>
<comment type="similarity">
    <text evidence="4">Belongs to the glycosyltransferase 2 family.</text>
</comment>
<proteinExistence type="inferred from homology"/>